<evidence type="ECO:0000256" key="1">
    <source>
        <dbReference type="SAM" id="MobiDB-lite"/>
    </source>
</evidence>
<keyword evidence="2" id="KW-0472">Membrane</keyword>
<proteinExistence type="predicted"/>
<evidence type="ECO:0000256" key="2">
    <source>
        <dbReference type="SAM" id="Phobius"/>
    </source>
</evidence>
<feature type="compositionally biased region" description="Basic and acidic residues" evidence="1">
    <location>
        <begin position="198"/>
        <end position="223"/>
    </location>
</feature>
<dbReference type="RefSeq" id="WP_330093492.1">
    <property type="nucleotide sequence ID" value="NZ_JAUZMY010000022.1"/>
</dbReference>
<keyword evidence="2" id="KW-1133">Transmembrane helix</keyword>
<dbReference type="EMBL" id="JAUZMY010000022">
    <property type="protein sequence ID" value="MEE2039725.1"/>
    <property type="molecule type" value="Genomic_DNA"/>
</dbReference>
<keyword evidence="4" id="KW-1185">Reference proteome</keyword>
<organism evidence="3 4">
    <name type="scientific">Nocardiopsis codii</name>
    <dbReference type="NCBI Taxonomy" id="3065942"/>
    <lineage>
        <taxon>Bacteria</taxon>
        <taxon>Bacillati</taxon>
        <taxon>Actinomycetota</taxon>
        <taxon>Actinomycetes</taxon>
        <taxon>Streptosporangiales</taxon>
        <taxon>Nocardiopsidaceae</taxon>
        <taxon>Nocardiopsis</taxon>
    </lineage>
</organism>
<gene>
    <name evidence="3" type="ORF">Q8791_21120</name>
</gene>
<evidence type="ECO:0008006" key="5">
    <source>
        <dbReference type="Google" id="ProtNLM"/>
    </source>
</evidence>
<feature type="region of interest" description="Disordered" evidence="1">
    <location>
        <begin position="184"/>
        <end position="223"/>
    </location>
</feature>
<reference evidence="3 4" key="1">
    <citation type="submission" date="2023-08" db="EMBL/GenBank/DDBJ databases">
        <authorList>
            <person name="Girao M."/>
            <person name="Carvalho M.F."/>
        </authorList>
    </citation>
    <scope>NUCLEOTIDE SEQUENCE [LARGE SCALE GENOMIC DNA]</scope>
    <source>
        <strain evidence="3 4">CT-R113</strain>
    </source>
</reference>
<evidence type="ECO:0000313" key="4">
    <source>
        <dbReference type="Proteomes" id="UP001356095"/>
    </source>
</evidence>
<evidence type="ECO:0000313" key="3">
    <source>
        <dbReference type="EMBL" id="MEE2039725.1"/>
    </source>
</evidence>
<protein>
    <recommendedName>
        <fullName evidence="5">Secreted protein</fullName>
    </recommendedName>
</protein>
<dbReference type="Proteomes" id="UP001356095">
    <property type="component" value="Unassembled WGS sequence"/>
</dbReference>
<comment type="caution">
    <text evidence="3">The sequence shown here is derived from an EMBL/GenBank/DDBJ whole genome shotgun (WGS) entry which is preliminary data.</text>
</comment>
<accession>A0ABU7KBX5</accession>
<keyword evidence="2" id="KW-0812">Transmembrane</keyword>
<sequence>METGTVVIIVIAAVVIVAAGVALVARSSLLPARRTARLRKRFGAEYERAVEAHGDRAAAERDLSERLSRREGMRLRRLTDREREAHAGTWAAVQQEFVDDPVTAVRNARGLVEGIMADLGYAGRTSSDDGGFERSAADLSVDHPAAVAEFHRVRGADRPATDPGDTEGLREELVAHRGLVEALLGGLPETPGTAPTARSDRAARSDRTVMERTRSETETEADR</sequence>
<name>A0ABU7KBX5_9ACTN</name>
<feature type="transmembrane region" description="Helical" evidence="2">
    <location>
        <begin position="6"/>
        <end position="25"/>
    </location>
</feature>